<dbReference type="PANTHER" id="PTHR42791">
    <property type="entry name" value="GNAT FAMILY ACETYLTRANSFERASE"/>
    <property type="match status" value="1"/>
</dbReference>
<accession>A0A1L7WG62</accession>
<protein>
    <recommendedName>
        <fullName evidence="1">N-acetyltransferase domain-containing protein</fullName>
    </recommendedName>
</protein>
<organism evidence="2 3">
    <name type="scientific">Phialocephala subalpina</name>
    <dbReference type="NCBI Taxonomy" id="576137"/>
    <lineage>
        <taxon>Eukaryota</taxon>
        <taxon>Fungi</taxon>
        <taxon>Dikarya</taxon>
        <taxon>Ascomycota</taxon>
        <taxon>Pezizomycotina</taxon>
        <taxon>Leotiomycetes</taxon>
        <taxon>Helotiales</taxon>
        <taxon>Mollisiaceae</taxon>
        <taxon>Phialocephala</taxon>
        <taxon>Phialocephala fortinii species complex</taxon>
    </lineage>
</organism>
<dbReference type="InterPro" id="IPR016181">
    <property type="entry name" value="Acyl_CoA_acyltransferase"/>
</dbReference>
<dbReference type="Pfam" id="PF00583">
    <property type="entry name" value="Acetyltransf_1"/>
    <property type="match status" value="1"/>
</dbReference>
<name>A0A1L7WG62_9HELO</name>
<dbReference type="SUPFAM" id="SSF55729">
    <property type="entry name" value="Acyl-CoA N-acyltransferases (Nat)"/>
    <property type="match status" value="1"/>
</dbReference>
<dbReference type="EMBL" id="FJOG01000002">
    <property type="protein sequence ID" value="CZR51764.1"/>
    <property type="molecule type" value="Genomic_DNA"/>
</dbReference>
<feature type="domain" description="N-acetyltransferase" evidence="1">
    <location>
        <begin position="140"/>
        <end position="227"/>
    </location>
</feature>
<gene>
    <name evidence="2" type="ORF">PAC_01641</name>
</gene>
<dbReference type="PROSITE" id="PS51186">
    <property type="entry name" value="GNAT"/>
    <property type="match status" value="1"/>
</dbReference>
<dbReference type="OrthoDB" id="2832510at2759"/>
<dbReference type="Proteomes" id="UP000184330">
    <property type="component" value="Unassembled WGS sequence"/>
</dbReference>
<dbReference type="InterPro" id="IPR052523">
    <property type="entry name" value="Trichothecene_AcTrans"/>
</dbReference>
<dbReference type="AlphaFoldDB" id="A0A1L7WG62"/>
<dbReference type="STRING" id="576137.A0A1L7WG62"/>
<reference evidence="2 3" key="1">
    <citation type="submission" date="2016-03" db="EMBL/GenBank/DDBJ databases">
        <authorList>
            <person name="Ploux O."/>
        </authorList>
    </citation>
    <scope>NUCLEOTIDE SEQUENCE [LARGE SCALE GENOMIC DNA]</scope>
    <source>
        <strain evidence="2 3">UAMH 11012</strain>
    </source>
</reference>
<dbReference type="PANTHER" id="PTHR42791:SF2">
    <property type="entry name" value="N-ACETYLTRANSFERASE DOMAIN-CONTAINING PROTEIN"/>
    <property type="match status" value="1"/>
</dbReference>
<sequence length="229" mass="25467">MAEIKIRPALTTDLHQIVVLDLVANAQHPIIAIPWKSYSDLYGVFLSRYLNFLNYPKKFQFLVATIPSNSTTVDDPWGGKVEVEEVVGYLVGATPKAKSGKGDGKGGEGGEEWNPVLPEGTNMKLFTYFLGGLTEDKKKYKKDDHWELEGLSISANHQRKGIGARMLGQWLKEIDEDGRGVYIFASKKGRRLYEKLGAKEVGILDTELGDFGVSVPHRNFHMVREGKGA</sequence>
<proteinExistence type="predicted"/>
<evidence type="ECO:0000259" key="1">
    <source>
        <dbReference type="PROSITE" id="PS51186"/>
    </source>
</evidence>
<dbReference type="Gene3D" id="3.40.630.30">
    <property type="match status" value="1"/>
</dbReference>
<dbReference type="InterPro" id="IPR000182">
    <property type="entry name" value="GNAT_dom"/>
</dbReference>
<dbReference type="GO" id="GO:0016747">
    <property type="term" value="F:acyltransferase activity, transferring groups other than amino-acyl groups"/>
    <property type="evidence" value="ECO:0007669"/>
    <property type="project" value="InterPro"/>
</dbReference>
<evidence type="ECO:0000313" key="2">
    <source>
        <dbReference type="EMBL" id="CZR51764.1"/>
    </source>
</evidence>
<keyword evidence="3" id="KW-1185">Reference proteome</keyword>
<evidence type="ECO:0000313" key="3">
    <source>
        <dbReference type="Proteomes" id="UP000184330"/>
    </source>
</evidence>